<protein>
    <submittedName>
        <fullName evidence="3">Predicted metal-dependent hydrolase, TIM-barrel fold</fullName>
    </submittedName>
</protein>
<keyword evidence="1" id="KW-1133">Transmembrane helix</keyword>
<name>A0A1T5A7B8_9SPHI</name>
<feature type="transmembrane region" description="Helical" evidence="1">
    <location>
        <begin position="36"/>
        <end position="59"/>
    </location>
</feature>
<evidence type="ECO:0000313" key="4">
    <source>
        <dbReference type="Proteomes" id="UP000189981"/>
    </source>
</evidence>
<reference evidence="4" key="1">
    <citation type="submission" date="2017-02" db="EMBL/GenBank/DDBJ databases">
        <authorList>
            <person name="Varghese N."/>
            <person name="Submissions S."/>
        </authorList>
    </citation>
    <scope>NUCLEOTIDE SEQUENCE [LARGE SCALE GENOMIC DNA]</scope>
    <source>
        <strain evidence="4">DSM 22385</strain>
    </source>
</reference>
<dbReference type="EMBL" id="FUYR01000001">
    <property type="protein sequence ID" value="SKB30553.1"/>
    <property type="molecule type" value="Genomic_DNA"/>
</dbReference>
<accession>A0A1T5A7B8</accession>
<dbReference type="GO" id="GO:0016787">
    <property type="term" value="F:hydrolase activity"/>
    <property type="evidence" value="ECO:0007669"/>
    <property type="project" value="UniProtKB-KW"/>
</dbReference>
<evidence type="ECO:0000256" key="1">
    <source>
        <dbReference type="SAM" id="Phobius"/>
    </source>
</evidence>
<dbReference type="InterPro" id="IPR006680">
    <property type="entry name" value="Amidohydro-rel"/>
</dbReference>
<evidence type="ECO:0000313" key="3">
    <source>
        <dbReference type="EMBL" id="SKB30553.1"/>
    </source>
</evidence>
<dbReference type="Proteomes" id="UP000189981">
    <property type="component" value="Unassembled WGS sequence"/>
</dbReference>
<keyword evidence="1" id="KW-0812">Transmembrane</keyword>
<gene>
    <name evidence="3" type="ORF">SAMN05661099_0379</name>
</gene>
<dbReference type="STRING" id="572036.SAMN05661099_0379"/>
<proteinExistence type="predicted"/>
<dbReference type="Gene3D" id="3.20.20.140">
    <property type="entry name" value="Metal-dependent hydrolases"/>
    <property type="match status" value="1"/>
</dbReference>
<keyword evidence="4" id="KW-1185">Reference proteome</keyword>
<dbReference type="AlphaFoldDB" id="A0A1T5A7B8"/>
<sequence>MAIYSWKVIERIVFIAVIKYLGYVNVDMKKQISRRYFIAGSGALFAGFALNLDASAFLADEPIIDIHQHTDYAGRTQEQMHAHQRAMGITTTILLPAGRPLSYGSTHYGVSNGLQVKAGGNEICYAFAQQHKDEFTYGACEVPDFPGAIPELEKYLKLGAKVIGELKFNVECDSPEMRKIYELAQAYNVPVLMHWQYNMYNRGYDRFHKMLKKYPKVNFIGHSQTFWANIDKNHTDQNVLYPKGKVTPGGWTDRLLSDYPNMYGDMSGGSGLNSMTRDEDHAREFLKRHQDKLLYGSDCDDKVGTGAACQGAGTIAAIKKLSPTKEIERKLLYHNAKKLFRL</sequence>
<feature type="domain" description="Amidohydrolase-related" evidence="2">
    <location>
        <begin position="64"/>
        <end position="342"/>
    </location>
</feature>
<dbReference type="InterPro" id="IPR032466">
    <property type="entry name" value="Metal_Hydrolase"/>
</dbReference>
<evidence type="ECO:0000259" key="2">
    <source>
        <dbReference type="Pfam" id="PF04909"/>
    </source>
</evidence>
<dbReference type="SUPFAM" id="SSF51556">
    <property type="entry name" value="Metallo-dependent hydrolases"/>
    <property type="match status" value="1"/>
</dbReference>
<keyword evidence="3" id="KW-0378">Hydrolase</keyword>
<keyword evidence="1" id="KW-0472">Membrane</keyword>
<dbReference type="Pfam" id="PF04909">
    <property type="entry name" value="Amidohydro_2"/>
    <property type="match status" value="1"/>
</dbReference>
<organism evidence="3 4">
    <name type="scientific">Daejeonella lutea</name>
    <dbReference type="NCBI Taxonomy" id="572036"/>
    <lineage>
        <taxon>Bacteria</taxon>
        <taxon>Pseudomonadati</taxon>
        <taxon>Bacteroidota</taxon>
        <taxon>Sphingobacteriia</taxon>
        <taxon>Sphingobacteriales</taxon>
        <taxon>Sphingobacteriaceae</taxon>
        <taxon>Daejeonella</taxon>
    </lineage>
</organism>